<feature type="domain" description="PAS" evidence="10">
    <location>
        <begin position="142"/>
        <end position="197"/>
    </location>
</feature>
<feature type="domain" description="PAC" evidence="11">
    <location>
        <begin position="214"/>
        <end position="266"/>
    </location>
</feature>
<feature type="coiled-coil region" evidence="7">
    <location>
        <begin position="257"/>
        <end position="288"/>
    </location>
</feature>
<evidence type="ECO:0000256" key="2">
    <source>
        <dbReference type="ARBA" id="ARBA00004370"/>
    </source>
</evidence>
<evidence type="ECO:0000256" key="8">
    <source>
        <dbReference type="SAM" id="Phobius"/>
    </source>
</evidence>
<evidence type="ECO:0000256" key="3">
    <source>
        <dbReference type="ARBA" id="ARBA00012438"/>
    </source>
</evidence>
<proteinExistence type="predicted"/>
<evidence type="ECO:0000313" key="13">
    <source>
        <dbReference type="EMBL" id="QPJ64236.1"/>
    </source>
</evidence>
<dbReference type="SMART" id="SM00091">
    <property type="entry name" value="PAS"/>
    <property type="match status" value="1"/>
</dbReference>
<gene>
    <name evidence="13" type="ORF">G3M78_01995</name>
</gene>
<dbReference type="SUPFAM" id="SSF158472">
    <property type="entry name" value="HAMP domain-like"/>
    <property type="match status" value="1"/>
</dbReference>
<dbReference type="SMART" id="SM00387">
    <property type="entry name" value="HATPase_c"/>
    <property type="match status" value="1"/>
</dbReference>
<evidence type="ECO:0000256" key="7">
    <source>
        <dbReference type="SAM" id="Coils"/>
    </source>
</evidence>
<keyword evidence="4" id="KW-0597">Phosphoprotein</keyword>
<evidence type="ECO:0000256" key="4">
    <source>
        <dbReference type="ARBA" id="ARBA00022553"/>
    </source>
</evidence>
<dbReference type="InterPro" id="IPR000700">
    <property type="entry name" value="PAS-assoc_C"/>
</dbReference>
<keyword evidence="8" id="KW-0472">Membrane</keyword>
<name>A0A7T0C0G5_9BACT</name>
<dbReference type="PROSITE" id="PS50885">
    <property type="entry name" value="HAMP"/>
    <property type="match status" value="1"/>
</dbReference>
<keyword evidence="7" id="KW-0175">Coiled coil</keyword>
<feature type="transmembrane region" description="Helical" evidence="8">
    <location>
        <begin position="66"/>
        <end position="88"/>
    </location>
</feature>
<keyword evidence="8" id="KW-1133">Transmembrane helix</keyword>
<dbReference type="InterPro" id="IPR036097">
    <property type="entry name" value="HisK_dim/P_sf"/>
</dbReference>
<dbReference type="PANTHER" id="PTHR43065">
    <property type="entry name" value="SENSOR HISTIDINE KINASE"/>
    <property type="match status" value="1"/>
</dbReference>
<accession>A0A7T0C0G5</accession>
<dbReference type="Proteomes" id="UP000594464">
    <property type="component" value="Chromosome"/>
</dbReference>
<dbReference type="Gene3D" id="3.30.565.10">
    <property type="entry name" value="Histidine kinase-like ATPase, C-terminal domain"/>
    <property type="match status" value="1"/>
</dbReference>
<organism evidence="13 14">
    <name type="scientific">Candidatus Nitrohelix vancouverensis</name>
    <dbReference type="NCBI Taxonomy" id="2705534"/>
    <lineage>
        <taxon>Bacteria</taxon>
        <taxon>Pseudomonadati</taxon>
        <taxon>Nitrospinota/Tectimicrobiota group</taxon>
        <taxon>Nitrospinota</taxon>
        <taxon>Nitrospinia</taxon>
        <taxon>Nitrospinales</taxon>
        <taxon>Nitrospinaceae</taxon>
        <taxon>Candidatus Nitrohelix</taxon>
    </lineage>
</organism>
<dbReference type="InterPro" id="IPR003660">
    <property type="entry name" value="HAMP_dom"/>
</dbReference>
<dbReference type="Gene3D" id="6.10.340.10">
    <property type="match status" value="1"/>
</dbReference>
<evidence type="ECO:0000313" key="14">
    <source>
        <dbReference type="Proteomes" id="UP000594464"/>
    </source>
</evidence>
<dbReference type="SUPFAM" id="SSF55785">
    <property type="entry name" value="PYP-like sensor domain (PAS domain)"/>
    <property type="match status" value="1"/>
</dbReference>
<dbReference type="InterPro" id="IPR000014">
    <property type="entry name" value="PAS"/>
</dbReference>
<dbReference type="Gene3D" id="1.10.287.130">
    <property type="match status" value="1"/>
</dbReference>
<dbReference type="InterPro" id="IPR036890">
    <property type="entry name" value="HATPase_C_sf"/>
</dbReference>
<keyword evidence="6" id="KW-0418">Kinase</keyword>
<dbReference type="AlphaFoldDB" id="A0A7T0C0G5"/>
<dbReference type="KEGG" id="nva:G3M78_01995"/>
<dbReference type="EC" id="2.7.13.3" evidence="3"/>
<sequence>MKSLAQRSMLTFYDKNTYTVTTPVLIEDELIGGILVQFSLGAMWREIEHAMVDFQALENKVIRQSFINIGVILALFAFLDLVLAYLIARRLSDPITSLASRAQEIGQGRYEAPSPSKMPDEFRGLADAFENMGKEINAKTVSKKFLNAVIDSMLGILVVLKPNGEMELINQATLDLLGYREAQLKDRNIATLFDTDSTFSNDLLARLSRKGRLANIESSLKTRAGKSIPVSISGSALLDCDGVVQKYILLAHDITERKQTEQNLVKYRDNLEEQVQERTRELQATHQKLLHSEKLSALGKLIGSVSHEFNNPIYGISNILHQLREHEGPLNEELNHLLDLAIRETRRMSDLIRRLQGFYQPMDEVVTLVDINEIINDILLLSDKSFNDRKIIVKKTLSPSGARIHGIADQIRQVLLNIIQNAQEAIVGKGGLICIYTRQEMEKTYIIISDDGIGIPRGNLDRIFDPFFTTKSSVKGTGLGLSISYDIIKKHGGDISVESRPEAGATFTLSLPANIAFAADQKSQSST</sequence>
<dbReference type="Pfam" id="PF02518">
    <property type="entry name" value="HATPase_c"/>
    <property type="match status" value="1"/>
</dbReference>
<evidence type="ECO:0000256" key="6">
    <source>
        <dbReference type="ARBA" id="ARBA00022777"/>
    </source>
</evidence>
<dbReference type="CDD" id="cd00082">
    <property type="entry name" value="HisKA"/>
    <property type="match status" value="1"/>
</dbReference>
<dbReference type="PROSITE" id="PS50109">
    <property type="entry name" value="HIS_KIN"/>
    <property type="match status" value="1"/>
</dbReference>
<evidence type="ECO:0000259" key="10">
    <source>
        <dbReference type="PROSITE" id="PS50112"/>
    </source>
</evidence>
<dbReference type="Pfam" id="PF00672">
    <property type="entry name" value="HAMP"/>
    <property type="match status" value="1"/>
</dbReference>
<dbReference type="NCBIfam" id="TIGR00229">
    <property type="entry name" value="sensory_box"/>
    <property type="match status" value="1"/>
</dbReference>
<dbReference type="PROSITE" id="PS50113">
    <property type="entry name" value="PAC"/>
    <property type="match status" value="1"/>
</dbReference>
<dbReference type="SMART" id="SM00388">
    <property type="entry name" value="HisKA"/>
    <property type="match status" value="1"/>
</dbReference>
<dbReference type="InterPro" id="IPR004358">
    <property type="entry name" value="Sig_transdc_His_kin-like_C"/>
</dbReference>
<evidence type="ECO:0000259" key="11">
    <source>
        <dbReference type="PROSITE" id="PS50113"/>
    </source>
</evidence>
<dbReference type="Pfam" id="PF13426">
    <property type="entry name" value="PAS_9"/>
    <property type="match status" value="1"/>
</dbReference>
<evidence type="ECO:0000259" key="12">
    <source>
        <dbReference type="PROSITE" id="PS50885"/>
    </source>
</evidence>
<dbReference type="PROSITE" id="PS50112">
    <property type="entry name" value="PAS"/>
    <property type="match status" value="1"/>
</dbReference>
<dbReference type="Pfam" id="PF00512">
    <property type="entry name" value="HisKA"/>
    <property type="match status" value="1"/>
</dbReference>
<dbReference type="PRINTS" id="PR00344">
    <property type="entry name" value="BCTRLSENSOR"/>
</dbReference>
<dbReference type="CDD" id="cd00130">
    <property type="entry name" value="PAS"/>
    <property type="match status" value="1"/>
</dbReference>
<keyword evidence="8" id="KW-0812">Transmembrane</keyword>
<feature type="domain" description="HAMP" evidence="12">
    <location>
        <begin position="89"/>
        <end position="141"/>
    </location>
</feature>
<protein>
    <recommendedName>
        <fullName evidence="3">histidine kinase</fullName>
        <ecNumber evidence="3">2.7.13.3</ecNumber>
    </recommendedName>
</protein>
<dbReference type="InterPro" id="IPR005467">
    <property type="entry name" value="His_kinase_dom"/>
</dbReference>
<dbReference type="GO" id="GO:0016020">
    <property type="term" value="C:membrane"/>
    <property type="evidence" value="ECO:0007669"/>
    <property type="project" value="UniProtKB-SubCell"/>
</dbReference>
<dbReference type="InterPro" id="IPR035965">
    <property type="entry name" value="PAS-like_dom_sf"/>
</dbReference>
<dbReference type="Gene3D" id="3.30.450.20">
    <property type="entry name" value="PAS domain"/>
    <property type="match status" value="1"/>
</dbReference>
<dbReference type="CDD" id="cd06225">
    <property type="entry name" value="HAMP"/>
    <property type="match status" value="1"/>
</dbReference>
<dbReference type="GO" id="GO:0000155">
    <property type="term" value="F:phosphorelay sensor kinase activity"/>
    <property type="evidence" value="ECO:0007669"/>
    <property type="project" value="InterPro"/>
</dbReference>
<keyword evidence="5" id="KW-0808">Transferase</keyword>
<dbReference type="InterPro" id="IPR003594">
    <property type="entry name" value="HATPase_dom"/>
</dbReference>
<reference evidence="14" key="1">
    <citation type="submission" date="2020-02" db="EMBL/GenBank/DDBJ databases">
        <title>Genomic and physiological characterization of two novel Nitrospinaceae genera.</title>
        <authorList>
            <person name="Mueller A.J."/>
            <person name="Jung M.-Y."/>
            <person name="Strachan C.R."/>
            <person name="Herbold C.W."/>
            <person name="Kirkegaard R.H."/>
            <person name="Daims H."/>
        </authorList>
    </citation>
    <scope>NUCLEOTIDE SEQUENCE [LARGE SCALE GENOMIC DNA]</scope>
</reference>
<evidence type="ECO:0000259" key="9">
    <source>
        <dbReference type="PROSITE" id="PS50109"/>
    </source>
</evidence>
<evidence type="ECO:0000256" key="1">
    <source>
        <dbReference type="ARBA" id="ARBA00000085"/>
    </source>
</evidence>
<comment type="subcellular location">
    <subcellularLocation>
        <location evidence="2">Membrane</location>
    </subcellularLocation>
</comment>
<dbReference type="EMBL" id="CP048620">
    <property type="protein sequence ID" value="QPJ64236.1"/>
    <property type="molecule type" value="Genomic_DNA"/>
</dbReference>
<dbReference type="InterPro" id="IPR003661">
    <property type="entry name" value="HisK_dim/P_dom"/>
</dbReference>
<evidence type="ECO:0000256" key="5">
    <source>
        <dbReference type="ARBA" id="ARBA00022679"/>
    </source>
</evidence>
<dbReference type="SMART" id="SM00304">
    <property type="entry name" value="HAMP"/>
    <property type="match status" value="1"/>
</dbReference>
<comment type="catalytic activity">
    <reaction evidence="1">
        <text>ATP + protein L-histidine = ADP + protein N-phospho-L-histidine.</text>
        <dbReference type="EC" id="2.7.13.3"/>
    </reaction>
</comment>
<feature type="domain" description="Histidine kinase" evidence="9">
    <location>
        <begin position="304"/>
        <end position="515"/>
    </location>
</feature>
<dbReference type="SUPFAM" id="SSF47384">
    <property type="entry name" value="Homodimeric domain of signal transducing histidine kinase"/>
    <property type="match status" value="1"/>
</dbReference>
<dbReference type="SUPFAM" id="SSF55874">
    <property type="entry name" value="ATPase domain of HSP90 chaperone/DNA topoisomerase II/histidine kinase"/>
    <property type="match status" value="1"/>
</dbReference>
<dbReference type="PANTHER" id="PTHR43065:SF42">
    <property type="entry name" value="TWO-COMPONENT SENSOR PPRA"/>
    <property type="match status" value="1"/>
</dbReference>